<keyword evidence="8 11" id="KW-1133">Transmembrane helix</keyword>
<dbReference type="EMBL" id="NIVC01000419">
    <property type="protein sequence ID" value="PAA83436.1"/>
    <property type="molecule type" value="Genomic_DNA"/>
</dbReference>
<dbReference type="GO" id="GO:0016567">
    <property type="term" value="P:protein ubiquitination"/>
    <property type="evidence" value="ECO:0007669"/>
    <property type="project" value="TreeGrafter"/>
</dbReference>
<dbReference type="GO" id="GO:0004842">
    <property type="term" value="F:ubiquitin-protein transferase activity"/>
    <property type="evidence" value="ECO:0007669"/>
    <property type="project" value="TreeGrafter"/>
</dbReference>
<dbReference type="Pfam" id="PF12906">
    <property type="entry name" value="RINGv"/>
    <property type="match status" value="1"/>
</dbReference>
<protein>
    <recommendedName>
        <fullName evidence="12">RING-CH-type domain-containing protein</fullName>
    </recommendedName>
</protein>
<keyword evidence="2" id="KW-0808">Transferase</keyword>
<gene>
    <name evidence="13" type="ORF">BOX15_Mlig018774g3</name>
</gene>
<reference evidence="13 14" key="1">
    <citation type="submission" date="2017-06" db="EMBL/GenBank/DDBJ databases">
        <title>A platform for efficient transgenesis in Macrostomum lignano, a flatworm model organism for stem cell research.</title>
        <authorList>
            <person name="Berezikov E."/>
        </authorList>
    </citation>
    <scope>NUCLEOTIDE SEQUENCE [LARGE SCALE GENOMIC DNA]</scope>
    <source>
        <strain evidence="13">DV1</strain>
        <tissue evidence="13">Whole organism</tissue>
    </source>
</reference>
<organism evidence="13 14">
    <name type="scientific">Macrostomum lignano</name>
    <dbReference type="NCBI Taxonomy" id="282301"/>
    <lineage>
        <taxon>Eukaryota</taxon>
        <taxon>Metazoa</taxon>
        <taxon>Spiralia</taxon>
        <taxon>Lophotrochozoa</taxon>
        <taxon>Platyhelminthes</taxon>
        <taxon>Rhabditophora</taxon>
        <taxon>Macrostomorpha</taxon>
        <taxon>Macrostomida</taxon>
        <taxon>Macrostomidae</taxon>
        <taxon>Macrostomum</taxon>
    </lineage>
</organism>
<dbReference type="AlphaFoldDB" id="A0A267GBS4"/>
<evidence type="ECO:0000256" key="10">
    <source>
        <dbReference type="SAM" id="MobiDB-lite"/>
    </source>
</evidence>
<proteinExistence type="predicted"/>
<evidence type="ECO:0000256" key="6">
    <source>
        <dbReference type="ARBA" id="ARBA00022786"/>
    </source>
</evidence>
<dbReference type="PROSITE" id="PS51292">
    <property type="entry name" value="ZF_RING_CH"/>
    <property type="match status" value="1"/>
</dbReference>
<evidence type="ECO:0000256" key="4">
    <source>
        <dbReference type="ARBA" id="ARBA00022723"/>
    </source>
</evidence>
<dbReference type="PANTHER" id="PTHR46065">
    <property type="entry name" value="E3 UBIQUITIN-PROTEIN LIGASE MARCH 2/3 FAMILY MEMBER"/>
    <property type="match status" value="1"/>
</dbReference>
<dbReference type="InterPro" id="IPR013083">
    <property type="entry name" value="Znf_RING/FYVE/PHD"/>
</dbReference>
<feature type="domain" description="RING-CH-type" evidence="12">
    <location>
        <begin position="74"/>
        <end position="148"/>
    </location>
</feature>
<feature type="transmembrane region" description="Helical" evidence="11">
    <location>
        <begin position="208"/>
        <end position="233"/>
    </location>
</feature>
<evidence type="ECO:0000259" key="12">
    <source>
        <dbReference type="PROSITE" id="PS51292"/>
    </source>
</evidence>
<evidence type="ECO:0000256" key="7">
    <source>
        <dbReference type="ARBA" id="ARBA00022833"/>
    </source>
</evidence>
<dbReference type="SMART" id="SM00744">
    <property type="entry name" value="RINGv"/>
    <property type="match status" value="1"/>
</dbReference>
<evidence type="ECO:0000256" key="5">
    <source>
        <dbReference type="ARBA" id="ARBA00022771"/>
    </source>
</evidence>
<comment type="caution">
    <text evidence="13">The sequence shown here is derived from an EMBL/GenBank/DDBJ whole genome shotgun (WGS) entry which is preliminary data.</text>
</comment>
<dbReference type="OrthoDB" id="273089at2759"/>
<keyword evidence="3 11" id="KW-0812">Transmembrane</keyword>
<dbReference type="STRING" id="282301.A0A267GBS4"/>
<evidence type="ECO:0000256" key="2">
    <source>
        <dbReference type="ARBA" id="ARBA00022679"/>
    </source>
</evidence>
<evidence type="ECO:0000256" key="1">
    <source>
        <dbReference type="ARBA" id="ARBA00004141"/>
    </source>
</evidence>
<keyword evidence="7" id="KW-0862">Zinc</keyword>
<dbReference type="GO" id="GO:0008270">
    <property type="term" value="F:zinc ion binding"/>
    <property type="evidence" value="ECO:0007669"/>
    <property type="project" value="UniProtKB-KW"/>
</dbReference>
<evidence type="ECO:0000313" key="13">
    <source>
        <dbReference type="EMBL" id="PAA83436.1"/>
    </source>
</evidence>
<dbReference type="InterPro" id="IPR011016">
    <property type="entry name" value="Znf_RING-CH"/>
</dbReference>
<dbReference type="Gene3D" id="3.30.40.10">
    <property type="entry name" value="Zinc/RING finger domain, C3HC4 (zinc finger)"/>
    <property type="match status" value="1"/>
</dbReference>
<evidence type="ECO:0000256" key="3">
    <source>
        <dbReference type="ARBA" id="ARBA00022692"/>
    </source>
</evidence>
<comment type="subcellular location">
    <subcellularLocation>
        <location evidence="1">Membrane</location>
        <topology evidence="1">Multi-pass membrane protein</topology>
    </subcellularLocation>
</comment>
<sequence length="300" mass="32391">MYNPLLQDTLPNTSSPIVALSLDAADAEPSQSSPIISDNNNPEYHISSNNSDRRFRQQLVQSQASGTPAAVFIGSSFSSPHCRYCLGGRSLSLNCSDQADDHRVGESLVGPCLCKGTMGLVHPGCLTRWLQLSRKHRCELCGFDLRQCDQQLMPELAQAAADAAAAAAAARSEAAAEAATTAAQGEASADGSSVAPNWCTWLRQPDQVCCLAVTICCLAVAVPLIGVLIFFIADLRQEETKQSNGYQLVLFELLTGFVSVGVIIWIVYGAATCWRRYQSWRMELTVQREMTVIVALEEGS</sequence>
<dbReference type="GO" id="GO:0016020">
    <property type="term" value="C:membrane"/>
    <property type="evidence" value="ECO:0007669"/>
    <property type="project" value="UniProtKB-SubCell"/>
</dbReference>
<feature type="region of interest" description="Disordered" evidence="10">
    <location>
        <begin position="29"/>
        <end position="49"/>
    </location>
</feature>
<dbReference type="PANTHER" id="PTHR46065:SF3">
    <property type="entry name" value="FI20425P1"/>
    <property type="match status" value="1"/>
</dbReference>
<keyword evidence="6" id="KW-0833">Ubl conjugation pathway</keyword>
<evidence type="ECO:0000256" key="11">
    <source>
        <dbReference type="SAM" id="Phobius"/>
    </source>
</evidence>
<dbReference type="Proteomes" id="UP000215902">
    <property type="component" value="Unassembled WGS sequence"/>
</dbReference>
<evidence type="ECO:0000256" key="9">
    <source>
        <dbReference type="ARBA" id="ARBA00023136"/>
    </source>
</evidence>
<keyword evidence="5" id="KW-0863">Zinc-finger</keyword>
<evidence type="ECO:0000256" key="8">
    <source>
        <dbReference type="ARBA" id="ARBA00022989"/>
    </source>
</evidence>
<evidence type="ECO:0000313" key="14">
    <source>
        <dbReference type="Proteomes" id="UP000215902"/>
    </source>
</evidence>
<feature type="transmembrane region" description="Helical" evidence="11">
    <location>
        <begin position="253"/>
        <end position="274"/>
    </location>
</feature>
<name>A0A267GBS4_9PLAT</name>
<keyword evidence="9 11" id="KW-0472">Membrane</keyword>
<keyword evidence="14" id="KW-1185">Reference proteome</keyword>
<accession>A0A267GBS4</accession>
<keyword evidence="4" id="KW-0479">Metal-binding</keyword>
<dbReference type="SUPFAM" id="SSF57850">
    <property type="entry name" value="RING/U-box"/>
    <property type="match status" value="1"/>
</dbReference>